<evidence type="ECO:0000313" key="10">
    <source>
        <dbReference type="Proteomes" id="UP001186944"/>
    </source>
</evidence>
<dbReference type="GO" id="GO:0004930">
    <property type="term" value="F:G protein-coupled receptor activity"/>
    <property type="evidence" value="ECO:0007669"/>
    <property type="project" value="InterPro"/>
</dbReference>
<keyword evidence="6" id="KW-0675">Receptor</keyword>
<dbReference type="GO" id="GO:0032870">
    <property type="term" value="P:cellular response to hormone stimulus"/>
    <property type="evidence" value="ECO:0007669"/>
    <property type="project" value="TreeGrafter"/>
</dbReference>
<evidence type="ECO:0000313" key="9">
    <source>
        <dbReference type="EMBL" id="KAK3095554.1"/>
    </source>
</evidence>
<dbReference type="GO" id="GO:0042277">
    <property type="term" value="F:peptide binding"/>
    <property type="evidence" value="ECO:0007669"/>
    <property type="project" value="TreeGrafter"/>
</dbReference>
<evidence type="ECO:0000256" key="1">
    <source>
        <dbReference type="ARBA" id="ARBA00004651"/>
    </source>
</evidence>
<accession>A0AA88Y0Q3</accession>
<evidence type="ECO:0000256" key="3">
    <source>
        <dbReference type="ARBA" id="ARBA00022692"/>
    </source>
</evidence>
<dbReference type="InterPro" id="IPR000276">
    <property type="entry name" value="GPCR_Rhodpsn"/>
</dbReference>
<proteinExistence type="predicted"/>
<dbReference type="InterPro" id="IPR017452">
    <property type="entry name" value="GPCR_Rhodpsn_7TM"/>
</dbReference>
<reference evidence="9" key="1">
    <citation type="submission" date="2019-08" db="EMBL/GenBank/DDBJ databases">
        <title>The improved chromosome-level genome for the pearl oyster Pinctada fucata martensii using PacBio sequencing and Hi-C.</title>
        <authorList>
            <person name="Zheng Z."/>
        </authorList>
    </citation>
    <scope>NUCLEOTIDE SEQUENCE</scope>
    <source>
        <strain evidence="9">ZZ-2019</strain>
        <tissue evidence="9">Adductor muscle</tissue>
    </source>
</reference>
<evidence type="ECO:0000256" key="7">
    <source>
        <dbReference type="SAM" id="Phobius"/>
    </source>
</evidence>
<name>A0AA88Y0Q3_PINIB</name>
<keyword evidence="3 7" id="KW-0812">Transmembrane</keyword>
<feature type="domain" description="G-protein coupled receptors family 1 profile" evidence="8">
    <location>
        <begin position="1"/>
        <end position="77"/>
    </location>
</feature>
<evidence type="ECO:0000259" key="8">
    <source>
        <dbReference type="PROSITE" id="PS50262"/>
    </source>
</evidence>
<gene>
    <name evidence="9" type="ORF">FSP39_016056</name>
</gene>
<evidence type="ECO:0000256" key="2">
    <source>
        <dbReference type="ARBA" id="ARBA00022475"/>
    </source>
</evidence>
<evidence type="ECO:0000256" key="5">
    <source>
        <dbReference type="ARBA" id="ARBA00023136"/>
    </source>
</evidence>
<keyword evidence="2" id="KW-1003">Cell membrane</keyword>
<dbReference type="PROSITE" id="PS50262">
    <property type="entry name" value="G_PROTEIN_RECEP_F1_2"/>
    <property type="match status" value="1"/>
</dbReference>
<evidence type="ECO:0000256" key="6">
    <source>
        <dbReference type="ARBA" id="ARBA00023170"/>
    </source>
</evidence>
<dbReference type="GO" id="GO:0005886">
    <property type="term" value="C:plasma membrane"/>
    <property type="evidence" value="ECO:0007669"/>
    <property type="project" value="UniProtKB-SubCell"/>
</dbReference>
<evidence type="ECO:0000256" key="4">
    <source>
        <dbReference type="ARBA" id="ARBA00022989"/>
    </source>
</evidence>
<dbReference type="SUPFAM" id="SSF81321">
    <property type="entry name" value="Family A G protein-coupled receptor-like"/>
    <property type="match status" value="1"/>
</dbReference>
<protein>
    <recommendedName>
        <fullName evidence="8">G-protein coupled receptors family 1 profile domain-containing protein</fullName>
    </recommendedName>
</protein>
<dbReference type="Gene3D" id="1.20.1070.10">
    <property type="entry name" value="Rhodopsin 7-helix transmembrane proteins"/>
    <property type="match status" value="1"/>
</dbReference>
<dbReference type="PRINTS" id="PR00237">
    <property type="entry name" value="GPCRRHODOPSN"/>
</dbReference>
<dbReference type="Pfam" id="PF00001">
    <property type="entry name" value="7tm_1"/>
    <property type="match status" value="1"/>
</dbReference>
<keyword evidence="10" id="KW-1185">Reference proteome</keyword>
<dbReference type="EMBL" id="VSWD01000008">
    <property type="protein sequence ID" value="KAK3095554.1"/>
    <property type="molecule type" value="Genomic_DNA"/>
</dbReference>
<keyword evidence="5 7" id="KW-0472">Membrane</keyword>
<feature type="transmembrane region" description="Helical" evidence="7">
    <location>
        <begin position="57"/>
        <end position="80"/>
    </location>
</feature>
<dbReference type="CDD" id="cd00637">
    <property type="entry name" value="7tm_classA_rhodopsin-like"/>
    <property type="match status" value="1"/>
</dbReference>
<comment type="subcellular location">
    <subcellularLocation>
        <location evidence="1">Cell membrane</location>
        <topology evidence="1">Multi-pass membrane protein</topology>
    </subcellularLocation>
</comment>
<dbReference type="PANTHER" id="PTHR24241:SF67">
    <property type="entry name" value="FREE FATTY ACID RECEPTOR 4"/>
    <property type="match status" value="1"/>
</dbReference>
<sequence length="125" mass="13728">MSKASTRRLARDTRDFKVVKTLVLIVVLFVIMWTPIFSVFVAIQLDGMAENMEVSSQALIVTLCIALCNACANPFIYGIMNTKIKNAITSCLCKKKRGILSDEARNSATVPISAISYHSHNSSNS</sequence>
<organism evidence="9 10">
    <name type="scientific">Pinctada imbricata</name>
    <name type="common">Atlantic pearl-oyster</name>
    <name type="synonym">Pinctada martensii</name>
    <dbReference type="NCBI Taxonomy" id="66713"/>
    <lineage>
        <taxon>Eukaryota</taxon>
        <taxon>Metazoa</taxon>
        <taxon>Spiralia</taxon>
        <taxon>Lophotrochozoa</taxon>
        <taxon>Mollusca</taxon>
        <taxon>Bivalvia</taxon>
        <taxon>Autobranchia</taxon>
        <taxon>Pteriomorphia</taxon>
        <taxon>Pterioida</taxon>
        <taxon>Pterioidea</taxon>
        <taxon>Pteriidae</taxon>
        <taxon>Pinctada</taxon>
    </lineage>
</organism>
<feature type="transmembrane region" description="Helical" evidence="7">
    <location>
        <begin position="21"/>
        <end position="45"/>
    </location>
</feature>
<dbReference type="Proteomes" id="UP001186944">
    <property type="component" value="Unassembled WGS sequence"/>
</dbReference>
<dbReference type="AlphaFoldDB" id="A0AA88Y0Q3"/>
<keyword evidence="4 7" id="KW-1133">Transmembrane helix</keyword>
<dbReference type="PANTHER" id="PTHR24241">
    <property type="entry name" value="NEUROPEPTIDE RECEPTOR-RELATED G-PROTEIN COUPLED RECEPTOR"/>
    <property type="match status" value="1"/>
</dbReference>
<comment type="caution">
    <text evidence="9">The sequence shown here is derived from an EMBL/GenBank/DDBJ whole genome shotgun (WGS) entry which is preliminary data.</text>
</comment>